<organism evidence="2 3">
    <name type="scientific">Solirubrobacter ginsenosidimutans</name>
    <dbReference type="NCBI Taxonomy" id="490573"/>
    <lineage>
        <taxon>Bacteria</taxon>
        <taxon>Bacillati</taxon>
        <taxon>Actinomycetota</taxon>
        <taxon>Thermoleophilia</taxon>
        <taxon>Solirubrobacterales</taxon>
        <taxon>Solirubrobacteraceae</taxon>
        <taxon>Solirubrobacter</taxon>
    </lineage>
</organism>
<dbReference type="InterPro" id="IPR021315">
    <property type="entry name" value="Gap/Sap"/>
</dbReference>
<name>A0A9X3MQE5_9ACTN</name>
<feature type="transmembrane region" description="Helical" evidence="1">
    <location>
        <begin position="70"/>
        <end position="89"/>
    </location>
</feature>
<feature type="transmembrane region" description="Helical" evidence="1">
    <location>
        <begin position="199"/>
        <end position="220"/>
    </location>
</feature>
<sequence>MIFELLALGVLSALRPATSQAAVVALLRAPDARRLLLAFTLTGLIVSIAVGTLIVVAFDGAGNAFGRSSFAAAFDVLAGVAALAFAAGVKQGRVSPPHRAASKPKSPSRITTRLSHPSARTAAVAGVATHVPGLIYLVVLNAIAAEDFRGGEATLYVAVYNLLWFAIPIIALALAVFSPGTANVYLGRGAAWARENEEWLLVTSFAALGAYLVIKGVVALA</sequence>
<dbReference type="RefSeq" id="WP_270039223.1">
    <property type="nucleotide sequence ID" value="NZ_JAPDOD010000005.1"/>
</dbReference>
<feature type="transmembrane region" description="Helical" evidence="1">
    <location>
        <begin position="155"/>
        <end position="179"/>
    </location>
</feature>
<gene>
    <name evidence="2" type="ORF">OM076_09020</name>
</gene>
<dbReference type="Pfam" id="PF11139">
    <property type="entry name" value="SfLAP"/>
    <property type="match status" value="1"/>
</dbReference>
<accession>A0A9X3MQE5</accession>
<dbReference type="AlphaFoldDB" id="A0A9X3MQE5"/>
<comment type="caution">
    <text evidence="2">The sequence shown here is derived from an EMBL/GenBank/DDBJ whole genome shotgun (WGS) entry which is preliminary data.</text>
</comment>
<keyword evidence="1" id="KW-1133">Transmembrane helix</keyword>
<dbReference type="EMBL" id="JAPDOD010000005">
    <property type="protein sequence ID" value="MDA0160405.1"/>
    <property type="molecule type" value="Genomic_DNA"/>
</dbReference>
<evidence type="ECO:0000256" key="1">
    <source>
        <dbReference type="SAM" id="Phobius"/>
    </source>
</evidence>
<reference evidence="2" key="1">
    <citation type="submission" date="2022-10" db="EMBL/GenBank/DDBJ databases">
        <title>The WGS of Solirubrobacter ginsenosidimutans DSM 21036.</title>
        <authorList>
            <person name="Jiang Z."/>
        </authorList>
    </citation>
    <scope>NUCLEOTIDE SEQUENCE</scope>
    <source>
        <strain evidence="2">DSM 21036</strain>
    </source>
</reference>
<protein>
    <submittedName>
        <fullName evidence="2">GAP family protein</fullName>
    </submittedName>
</protein>
<evidence type="ECO:0000313" key="3">
    <source>
        <dbReference type="Proteomes" id="UP001149140"/>
    </source>
</evidence>
<keyword evidence="1" id="KW-0812">Transmembrane</keyword>
<evidence type="ECO:0000313" key="2">
    <source>
        <dbReference type="EMBL" id="MDA0160405.1"/>
    </source>
</evidence>
<proteinExistence type="predicted"/>
<keyword evidence="1" id="KW-0472">Membrane</keyword>
<feature type="transmembrane region" description="Helical" evidence="1">
    <location>
        <begin position="37"/>
        <end position="58"/>
    </location>
</feature>
<feature type="transmembrane region" description="Helical" evidence="1">
    <location>
        <begin position="122"/>
        <end position="143"/>
    </location>
</feature>
<keyword evidence="3" id="KW-1185">Reference proteome</keyword>
<dbReference type="Proteomes" id="UP001149140">
    <property type="component" value="Unassembled WGS sequence"/>
</dbReference>